<dbReference type="AlphaFoldDB" id="A0A2P2Q9R0"/>
<accession>A0A2P2Q9R0</accession>
<reference evidence="1" key="1">
    <citation type="submission" date="2018-02" db="EMBL/GenBank/DDBJ databases">
        <title>Rhizophora mucronata_Transcriptome.</title>
        <authorList>
            <person name="Meera S.P."/>
            <person name="Sreeshan A."/>
            <person name="Augustine A."/>
        </authorList>
    </citation>
    <scope>NUCLEOTIDE SEQUENCE</scope>
    <source>
        <tissue evidence="1">Leaf</tissue>
    </source>
</reference>
<protein>
    <submittedName>
        <fullName evidence="1">Uncharacterized protein</fullName>
    </submittedName>
</protein>
<name>A0A2P2Q9R0_RHIMU</name>
<evidence type="ECO:0000313" key="1">
    <source>
        <dbReference type="EMBL" id="MBX63715.1"/>
    </source>
</evidence>
<dbReference type="EMBL" id="GGEC01083231">
    <property type="protein sequence ID" value="MBX63715.1"/>
    <property type="molecule type" value="Transcribed_RNA"/>
</dbReference>
<organism evidence="1">
    <name type="scientific">Rhizophora mucronata</name>
    <name type="common">Asiatic mangrove</name>
    <dbReference type="NCBI Taxonomy" id="61149"/>
    <lineage>
        <taxon>Eukaryota</taxon>
        <taxon>Viridiplantae</taxon>
        <taxon>Streptophyta</taxon>
        <taxon>Embryophyta</taxon>
        <taxon>Tracheophyta</taxon>
        <taxon>Spermatophyta</taxon>
        <taxon>Magnoliopsida</taxon>
        <taxon>eudicotyledons</taxon>
        <taxon>Gunneridae</taxon>
        <taxon>Pentapetalae</taxon>
        <taxon>rosids</taxon>
        <taxon>fabids</taxon>
        <taxon>Malpighiales</taxon>
        <taxon>Rhizophoraceae</taxon>
        <taxon>Rhizophora</taxon>
    </lineage>
</organism>
<proteinExistence type="predicted"/>
<sequence>MWPCFSCFPRRTRLIVLLSGGGVWEQFLLVSNDFLLHFCTIIES</sequence>